<gene>
    <name evidence="1" type="ORF">AVEN_235939_1</name>
</gene>
<evidence type="ECO:0000313" key="1">
    <source>
        <dbReference type="EMBL" id="GBN30051.1"/>
    </source>
</evidence>
<protein>
    <submittedName>
        <fullName evidence="1">Uncharacterized protein</fullName>
    </submittedName>
</protein>
<sequence>MYSDLRISKVLQLEKNKIGYLLLTSGTKPADDVKLRQLRINITSVRTTLVCCSTWRRASSSPLAASEYYTRSVERIILHFPRDYSDLDSCPWKQSHVKTVFLYFNKNLSIHETNI</sequence>
<dbReference type="Proteomes" id="UP000499080">
    <property type="component" value="Unassembled WGS sequence"/>
</dbReference>
<keyword evidence="2" id="KW-1185">Reference proteome</keyword>
<proteinExistence type="predicted"/>
<comment type="caution">
    <text evidence="1">The sequence shown here is derived from an EMBL/GenBank/DDBJ whole genome shotgun (WGS) entry which is preliminary data.</text>
</comment>
<dbReference type="EMBL" id="BGPR01007858">
    <property type="protein sequence ID" value="GBN30051.1"/>
    <property type="molecule type" value="Genomic_DNA"/>
</dbReference>
<reference evidence="1 2" key="1">
    <citation type="journal article" date="2019" name="Sci. Rep.">
        <title>Orb-weaving spider Araneus ventricosus genome elucidates the spidroin gene catalogue.</title>
        <authorList>
            <person name="Kono N."/>
            <person name="Nakamura H."/>
            <person name="Ohtoshi R."/>
            <person name="Moran D.A.P."/>
            <person name="Shinohara A."/>
            <person name="Yoshida Y."/>
            <person name="Fujiwara M."/>
            <person name="Mori M."/>
            <person name="Tomita M."/>
            <person name="Arakawa K."/>
        </authorList>
    </citation>
    <scope>NUCLEOTIDE SEQUENCE [LARGE SCALE GENOMIC DNA]</scope>
</reference>
<dbReference type="AlphaFoldDB" id="A0A4Y2MSA6"/>
<organism evidence="1 2">
    <name type="scientific">Araneus ventricosus</name>
    <name type="common">Orbweaver spider</name>
    <name type="synonym">Epeira ventricosa</name>
    <dbReference type="NCBI Taxonomy" id="182803"/>
    <lineage>
        <taxon>Eukaryota</taxon>
        <taxon>Metazoa</taxon>
        <taxon>Ecdysozoa</taxon>
        <taxon>Arthropoda</taxon>
        <taxon>Chelicerata</taxon>
        <taxon>Arachnida</taxon>
        <taxon>Araneae</taxon>
        <taxon>Araneomorphae</taxon>
        <taxon>Entelegynae</taxon>
        <taxon>Araneoidea</taxon>
        <taxon>Araneidae</taxon>
        <taxon>Araneus</taxon>
    </lineage>
</organism>
<name>A0A4Y2MSA6_ARAVE</name>
<evidence type="ECO:0000313" key="2">
    <source>
        <dbReference type="Proteomes" id="UP000499080"/>
    </source>
</evidence>
<accession>A0A4Y2MSA6</accession>